<feature type="region of interest" description="Disordered" evidence="4">
    <location>
        <begin position="240"/>
        <end position="274"/>
    </location>
</feature>
<dbReference type="Proteomes" id="UP001314263">
    <property type="component" value="Unassembled WGS sequence"/>
</dbReference>
<dbReference type="EMBL" id="CAUYUE010000010">
    <property type="protein sequence ID" value="CAK0784408.1"/>
    <property type="molecule type" value="Genomic_DNA"/>
</dbReference>
<dbReference type="InterPro" id="IPR010402">
    <property type="entry name" value="CCT_domain"/>
</dbReference>
<feature type="compositionally biased region" description="Polar residues" evidence="4">
    <location>
        <begin position="243"/>
        <end position="260"/>
    </location>
</feature>
<dbReference type="GO" id="GO:0006355">
    <property type="term" value="P:regulation of DNA-templated transcription"/>
    <property type="evidence" value="ECO:0007669"/>
    <property type="project" value="TreeGrafter"/>
</dbReference>
<evidence type="ECO:0000256" key="1">
    <source>
        <dbReference type="ARBA" id="ARBA00004123"/>
    </source>
</evidence>
<evidence type="ECO:0000256" key="2">
    <source>
        <dbReference type="ARBA" id="ARBA00023242"/>
    </source>
</evidence>
<dbReference type="PANTHER" id="PTHR31874">
    <property type="entry name" value="CCT MOTIF FAMILY PROTEIN, EXPRESSED"/>
    <property type="match status" value="1"/>
</dbReference>
<comment type="subcellular location">
    <subcellularLocation>
        <location evidence="1 3">Nucleus</location>
    </subcellularLocation>
</comment>
<keyword evidence="7" id="KW-1185">Reference proteome</keyword>
<gene>
    <name evidence="6" type="ORF">CVIRNUC_007612</name>
</gene>
<feature type="compositionally biased region" description="Basic and acidic residues" evidence="4">
    <location>
        <begin position="403"/>
        <end position="412"/>
    </location>
</feature>
<proteinExistence type="predicted"/>
<dbReference type="GO" id="GO:0005634">
    <property type="term" value="C:nucleus"/>
    <property type="evidence" value="ECO:0007669"/>
    <property type="project" value="UniProtKB-SubCell"/>
</dbReference>
<evidence type="ECO:0000313" key="6">
    <source>
        <dbReference type="EMBL" id="CAK0784408.1"/>
    </source>
</evidence>
<evidence type="ECO:0000313" key="7">
    <source>
        <dbReference type="Proteomes" id="UP001314263"/>
    </source>
</evidence>
<feature type="domain" description="CCT" evidence="5">
    <location>
        <begin position="445"/>
        <end position="489"/>
    </location>
</feature>
<feature type="region of interest" description="Disordered" evidence="4">
    <location>
        <begin position="481"/>
        <end position="532"/>
    </location>
</feature>
<accession>A0AAV1IEU6</accession>
<evidence type="ECO:0000256" key="3">
    <source>
        <dbReference type="PROSITE-ProRule" id="PRU00357"/>
    </source>
</evidence>
<sequence length="532" mass="56834">MQRSVLNGRRGWDDVPLLASLVKPHPEPLTIEEVTEAVAAQQTGYAASPFHRTDPGQVARDGSDKLLGLELGNFLEAEPMTREEADAFDAAPMDACFLEMQMFSLSSIGASHQASCPPSGQRHPEPLDGSRRAWGLDYSSFSGKQGSMSSGGMSMLPDHSLQCGRETDSNRSSFETVVVQSSGQCSHASAAMQSSLYSAAPGGLPGAPASLSAANSGPWPAPRGIDQTLEGWRYGTEPRHTVRQQAGQGNSENSTLQNTRSAEKAASPRPPHARQAAALQAFGLPPVQATPALRQSAMQLALGMDVSRGLNLQSWQYGGGEGPTLSMVLDAMDCRASDAFGQAVDALAASAAPADAAQKDGCQVAQLTSAMIPSPVPLAKATEAVVSMPEGSVKLPALKVEAREDPAQHGDAPRSAPGRCSDLQEPCGLSPKGPCRSMSGEVRQRMESLERYRDKKRRRLFSGAKTIRYEKRKVNADRRPRVKGRFVKQSEFDDMQHGDAKAEHAMTDASAREVAEDDCDAPRPDELNDFIV</sequence>
<keyword evidence="2 3" id="KW-0539">Nucleus</keyword>
<dbReference type="Pfam" id="PF06203">
    <property type="entry name" value="CCT"/>
    <property type="match status" value="1"/>
</dbReference>
<dbReference type="PROSITE" id="PS51017">
    <property type="entry name" value="CCT"/>
    <property type="match status" value="1"/>
</dbReference>
<dbReference type="InterPro" id="IPR052453">
    <property type="entry name" value="CONSTANS-like_ZF"/>
</dbReference>
<evidence type="ECO:0000259" key="5">
    <source>
        <dbReference type="PROSITE" id="PS51017"/>
    </source>
</evidence>
<dbReference type="AlphaFoldDB" id="A0AAV1IEU6"/>
<reference evidence="6 7" key="1">
    <citation type="submission" date="2023-10" db="EMBL/GenBank/DDBJ databases">
        <authorList>
            <person name="Maclean D."/>
            <person name="Macfadyen A."/>
        </authorList>
    </citation>
    <scope>NUCLEOTIDE SEQUENCE [LARGE SCALE GENOMIC DNA]</scope>
</reference>
<organism evidence="6 7">
    <name type="scientific">Coccomyxa viridis</name>
    <dbReference type="NCBI Taxonomy" id="1274662"/>
    <lineage>
        <taxon>Eukaryota</taxon>
        <taxon>Viridiplantae</taxon>
        <taxon>Chlorophyta</taxon>
        <taxon>core chlorophytes</taxon>
        <taxon>Trebouxiophyceae</taxon>
        <taxon>Trebouxiophyceae incertae sedis</taxon>
        <taxon>Coccomyxaceae</taxon>
        <taxon>Coccomyxa</taxon>
    </lineage>
</organism>
<comment type="caution">
    <text evidence="6">The sequence shown here is derived from an EMBL/GenBank/DDBJ whole genome shotgun (WGS) entry which is preliminary data.</text>
</comment>
<evidence type="ECO:0000256" key="4">
    <source>
        <dbReference type="SAM" id="MobiDB-lite"/>
    </source>
</evidence>
<dbReference type="PANTHER" id="PTHR31874:SF1">
    <property type="entry name" value="ZINC FINGER PROTEIN CONSTANS-LIKE 6"/>
    <property type="match status" value="1"/>
</dbReference>
<feature type="compositionally biased region" description="Basic and acidic residues" evidence="4">
    <location>
        <begin position="488"/>
        <end position="526"/>
    </location>
</feature>
<protein>
    <recommendedName>
        <fullName evidence="5">CCT domain-containing protein</fullName>
    </recommendedName>
</protein>
<feature type="region of interest" description="Disordered" evidence="4">
    <location>
        <begin position="403"/>
        <end position="425"/>
    </location>
</feature>
<name>A0AAV1IEU6_9CHLO</name>